<comment type="similarity">
    <text evidence="1">Belongs to the bacterial ribosomal protein bL21 family.</text>
</comment>
<sequence length="217" mass="24015">MAQTSGLRLLRSGCLRLGERYLRSAAVSAPATSFGSSIQDAKATRKGVVDLVEQQVATGNTGRLFAVVHMDGQQFKVTENDVIILHHNRPLDIGDRIRLEKVLMVGAKDFSLFGRPLLPAKLAEVEATVIEKTLTSADPRFHMVPAKNFHHLLCMSIACFANVLIIVIGVSHFCPLECVIVAKANGPVAPIEERQMRWQHSLQLFLMTLRRLEPQLV</sequence>
<dbReference type="WBParaSite" id="PSAMB.scaffold12size138133.g174.t1">
    <property type="protein sequence ID" value="PSAMB.scaffold12size138133.g174.t1"/>
    <property type="gene ID" value="PSAMB.scaffold12size138133.g174"/>
</dbReference>
<evidence type="ECO:0000256" key="1">
    <source>
        <dbReference type="ARBA" id="ARBA00008563"/>
    </source>
</evidence>
<keyword evidence="3" id="KW-0812">Transmembrane</keyword>
<reference evidence="5" key="1">
    <citation type="submission" date="2022-11" db="UniProtKB">
        <authorList>
            <consortium name="WormBaseParasite"/>
        </authorList>
    </citation>
    <scope>IDENTIFICATION</scope>
</reference>
<dbReference type="Proteomes" id="UP000887566">
    <property type="component" value="Unplaced"/>
</dbReference>
<evidence type="ECO:0000313" key="5">
    <source>
        <dbReference type="WBParaSite" id="PSAMB.scaffold12size138133.g174.t1"/>
    </source>
</evidence>
<dbReference type="PANTHER" id="PTHR21349:SF0">
    <property type="entry name" value="LARGE RIBOSOMAL SUBUNIT PROTEIN BL21M"/>
    <property type="match status" value="1"/>
</dbReference>
<evidence type="ECO:0000256" key="3">
    <source>
        <dbReference type="SAM" id="Phobius"/>
    </source>
</evidence>
<keyword evidence="3" id="KW-0472">Membrane</keyword>
<keyword evidence="4" id="KW-1185">Reference proteome</keyword>
<dbReference type="PANTHER" id="PTHR21349">
    <property type="entry name" value="50S RIBOSOMAL PROTEIN L21"/>
    <property type="match status" value="1"/>
</dbReference>
<keyword evidence="3" id="KW-1133">Transmembrane helix</keyword>
<evidence type="ECO:0000313" key="4">
    <source>
        <dbReference type="Proteomes" id="UP000887566"/>
    </source>
</evidence>
<dbReference type="SUPFAM" id="SSF141091">
    <property type="entry name" value="L21p-like"/>
    <property type="match status" value="1"/>
</dbReference>
<dbReference type="InterPro" id="IPR028909">
    <property type="entry name" value="bL21-like"/>
</dbReference>
<feature type="transmembrane region" description="Helical" evidence="3">
    <location>
        <begin position="152"/>
        <end position="173"/>
    </location>
</feature>
<evidence type="ECO:0000256" key="2">
    <source>
        <dbReference type="ARBA" id="ARBA00044129"/>
    </source>
</evidence>
<dbReference type="Pfam" id="PF00829">
    <property type="entry name" value="Ribosomal_L21p"/>
    <property type="match status" value="1"/>
</dbReference>
<name>A0A914UWH4_9BILA</name>
<accession>A0A914UWH4</accession>
<organism evidence="4 5">
    <name type="scientific">Plectus sambesii</name>
    <dbReference type="NCBI Taxonomy" id="2011161"/>
    <lineage>
        <taxon>Eukaryota</taxon>
        <taxon>Metazoa</taxon>
        <taxon>Ecdysozoa</taxon>
        <taxon>Nematoda</taxon>
        <taxon>Chromadorea</taxon>
        <taxon>Plectida</taxon>
        <taxon>Plectina</taxon>
        <taxon>Plectoidea</taxon>
        <taxon>Plectidae</taxon>
        <taxon>Plectus</taxon>
    </lineage>
</organism>
<proteinExistence type="inferred from homology"/>
<dbReference type="InterPro" id="IPR036164">
    <property type="entry name" value="bL21-like_sf"/>
</dbReference>
<protein>
    <recommendedName>
        <fullName evidence="2">Large ribosomal subunit protein bL21m</fullName>
    </recommendedName>
</protein>
<dbReference type="GO" id="GO:0003735">
    <property type="term" value="F:structural constituent of ribosome"/>
    <property type="evidence" value="ECO:0007669"/>
    <property type="project" value="TreeGrafter"/>
</dbReference>
<dbReference type="GO" id="GO:0005762">
    <property type="term" value="C:mitochondrial large ribosomal subunit"/>
    <property type="evidence" value="ECO:0007669"/>
    <property type="project" value="TreeGrafter"/>
</dbReference>
<dbReference type="AlphaFoldDB" id="A0A914UWH4"/>